<evidence type="ECO:0000256" key="6">
    <source>
        <dbReference type="ARBA" id="ARBA00023136"/>
    </source>
</evidence>
<evidence type="ECO:0000256" key="2">
    <source>
        <dbReference type="ARBA" id="ARBA00022448"/>
    </source>
</evidence>
<evidence type="ECO:0000256" key="5">
    <source>
        <dbReference type="ARBA" id="ARBA00022989"/>
    </source>
</evidence>
<dbReference type="GO" id="GO:0005886">
    <property type="term" value="C:plasma membrane"/>
    <property type="evidence" value="ECO:0007669"/>
    <property type="project" value="TreeGrafter"/>
</dbReference>
<keyword evidence="6 7" id="KW-0472">Membrane</keyword>
<proteinExistence type="predicted"/>
<feature type="transmembrane region" description="Helical" evidence="7">
    <location>
        <begin position="352"/>
        <end position="374"/>
    </location>
</feature>
<evidence type="ECO:0000313" key="9">
    <source>
        <dbReference type="Proteomes" id="UP000522864"/>
    </source>
</evidence>
<dbReference type="GO" id="GO:0034755">
    <property type="term" value="P:iron ion transmembrane transport"/>
    <property type="evidence" value="ECO:0007669"/>
    <property type="project" value="TreeGrafter"/>
</dbReference>
<feature type="transmembrane region" description="Helical" evidence="7">
    <location>
        <begin position="283"/>
        <end position="305"/>
    </location>
</feature>
<evidence type="ECO:0000256" key="3">
    <source>
        <dbReference type="ARBA" id="ARBA00022692"/>
    </source>
</evidence>
<gene>
    <name evidence="8" type="ORF">HX830_28260</name>
</gene>
<comment type="subcellular location">
    <subcellularLocation>
        <location evidence="1">Membrane</location>
        <topology evidence="1">Multi-pass membrane protein</topology>
    </subcellularLocation>
</comment>
<evidence type="ECO:0000313" key="8">
    <source>
        <dbReference type="EMBL" id="NWB88769.1"/>
    </source>
</evidence>
<dbReference type="GO" id="GO:0015086">
    <property type="term" value="F:cadmium ion transmembrane transporter activity"/>
    <property type="evidence" value="ECO:0007669"/>
    <property type="project" value="TreeGrafter"/>
</dbReference>
<evidence type="ECO:0000256" key="4">
    <source>
        <dbReference type="ARBA" id="ARBA00022847"/>
    </source>
</evidence>
<name>A0A7Y7WW30_9PSED</name>
<keyword evidence="5 7" id="KW-1133">Transmembrane helix</keyword>
<dbReference type="GO" id="GO:0005384">
    <property type="term" value="F:manganese ion transmembrane transporter activity"/>
    <property type="evidence" value="ECO:0007669"/>
    <property type="project" value="TreeGrafter"/>
</dbReference>
<dbReference type="AlphaFoldDB" id="A0A7Y7WW30"/>
<dbReference type="PANTHER" id="PTHR11706">
    <property type="entry name" value="SOLUTE CARRIER PROTEIN FAMILY 11 MEMBER"/>
    <property type="match status" value="1"/>
</dbReference>
<feature type="transmembrane region" description="Helical" evidence="7">
    <location>
        <begin position="386"/>
        <end position="412"/>
    </location>
</feature>
<feature type="transmembrane region" description="Helical" evidence="7">
    <location>
        <begin position="89"/>
        <end position="107"/>
    </location>
</feature>
<feature type="transmembrane region" description="Helical" evidence="7">
    <location>
        <begin position="326"/>
        <end position="346"/>
    </location>
</feature>
<feature type="transmembrane region" description="Helical" evidence="7">
    <location>
        <begin position="151"/>
        <end position="169"/>
    </location>
</feature>
<evidence type="ECO:0000256" key="1">
    <source>
        <dbReference type="ARBA" id="ARBA00004141"/>
    </source>
</evidence>
<keyword evidence="3 7" id="KW-0812">Transmembrane</keyword>
<dbReference type="InterPro" id="IPR001046">
    <property type="entry name" value="NRAMP_fam"/>
</dbReference>
<comment type="caution">
    <text evidence="8">The sequence shown here is derived from an EMBL/GenBank/DDBJ whole genome shotgun (WGS) entry which is preliminary data.</text>
</comment>
<accession>A0A7Y7WW30</accession>
<feature type="transmembrane region" description="Helical" evidence="7">
    <location>
        <begin position="49"/>
        <end position="68"/>
    </location>
</feature>
<protein>
    <submittedName>
        <fullName evidence="8">Divalent metal cation transporter</fullName>
    </submittedName>
</protein>
<dbReference type="Pfam" id="PF01566">
    <property type="entry name" value="Nramp"/>
    <property type="match status" value="1"/>
</dbReference>
<dbReference type="Proteomes" id="UP000522864">
    <property type="component" value="Unassembled WGS sequence"/>
</dbReference>
<dbReference type="PANTHER" id="PTHR11706:SF33">
    <property type="entry name" value="NATURAL RESISTANCE-ASSOCIATED MACROPHAGE PROTEIN 2"/>
    <property type="match status" value="1"/>
</dbReference>
<dbReference type="GO" id="GO:0015293">
    <property type="term" value="F:symporter activity"/>
    <property type="evidence" value="ECO:0007669"/>
    <property type="project" value="UniProtKB-KW"/>
</dbReference>
<sequence length="413" mass="43294">MMPSISIRSSRLRLMAAAVGPGLVVMLADTEAGSVITAAQSGAQWGYRLLLLQFLIIPLLYTAQELSIRLGLGTGKGFGELVRLRFGRGIALLSLATLVLSCFGALVTELSGLAGVGELFGVPLWETIGALVVLIFAMVCTGSYQGVERIAICLGLFGVAFIAVAWNAHPDPRQIAAQWYQMPFHDSSYLYLVAANLGTSVMPWTVFYQQSALIDKGLGARHLKAARIETFLGATLCQILTAAVVIAAAACFNRSDASFTLTSVPQLADAFTASLGQTVGRGVFAMGLAGGALVATIVVCLTVAWGVGEATGRRHSLEQRPADAPWFYAAFGAMLLGAGVLVGSGVNLVELSIFTGVVNALLLPAVLGLLYWLARTQLAGAFRLQGWYARVVGLVFGFASLAGLFCGVGGLLN</sequence>
<keyword evidence="4" id="KW-0769">Symport</keyword>
<evidence type="ECO:0000256" key="7">
    <source>
        <dbReference type="SAM" id="Phobius"/>
    </source>
</evidence>
<keyword evidence="2" id="KW-0813">Transport</keyword>
<feature type="transmembrane region" description="Helical" evidence="7">
    <location>
        <begin position="189"/>
        <end position="209"/>
    </location>
</feature>
<feature type="transmembrane region" description="Helical" evidence="7">
    <location>
        <begin position="230"/>
        <end position="250"/>
    </location>
</feature>
<feature type="transmembrane region" description="Helical" evidence="7">
    <location>
        <begin position="119"/>
        <end position="139"/>
    </location>
</feature>
<dbReference type="EMBL" id="JACAQA010000032">
    <property type="protein sequence ID" value="NWB88769.1"/>
    <property type="molecule type" value="Genomic_DNA"/>
</dbReference>
<organism evidence="8 9">
    <name type="scientific">Pseudomonas gingeri</name>
    <dbReference type="NCBI Taxonomy" id="117681"/>
    <lineage>
        <taxon>Bacteria</taxon>
        <taxon>Pseudomonadati</taxon>
        <taxon>Pseudomonadota</taxon>
        <taxon>Gammaproteobacteria</taxon>
        <taxon>Pseudomonadales</taxon>
        <taxon>Pseudomonadaceae</taxon>
        <taxon>Pseudomonas</taxon>
    </lineage>
</organism>
<reference evidence="8 9" key="1">
    <citation type="submission" date="2020-04" db="EMBL/GenBank/DDBJ databases">
        <title>Molecular characterization of pseudomonads from Agaricus bisporus reveal novel blotch 2 pathogens in Western Europe.</title>
        <authorList>
            <person name="Taparia T."/>
            <person name="Krijger M."/>
            <person name="Haynes E."/>
            <person name="Elpinstone J.G."/>
            <person name="Noble R."/>
            <person name="Van Der Wolf J."/>
        </authorList>
    </citation>
    <scope>NUCLEOTIDE SEQUENCE [LARGE SCALE GENOMIC DNA]</scope>
    <source>
        <strain evidence="8 9">G9001</strain>
    </source>
</reference>